<keyword evidence="1" id="KW-0694">RNA-binding</keyword>
<evidence type="ECO:0000313" key="5">
    <source>
        <dbReference type="Proteomes" id="UP000002051"/>
    </source>
</evidence>
<dbReference type="OrthoDB" id="1741844at2759"/>
<dbReference type="GO" id="GO:0003723">
    <property type="term" value="F:RNA binding"/>
    <property type="evidence" value="ECO:0007669"/>
    <property type="project" value="UniProtKB-KW"/>
</dbReference>
<dbReference type="PANTHER" id="PTHR23079:SF55">
    <property type="entry name" value="RNA-DIRECTED RNA POLYMERASE"/>
    <property type="match status" value="1"/>
</dbReference>
<dbReference type="EC" id="2.7.7.48" evidence="1"/>
<dbReference type="AlphaFoldDB" id="G7IGP2"/>
<accession>G7IGP2</accession>
<comment type="function">
    <text evidence="1">Probably involved in the RNA silencing pathway and required for the generation of small interfering RNAs (siRNAs).</text>
</comment>
<dbReference type="STRING" id="3880.G7IGP2"/>
<evidence type="ECO:0000313" key="3">
    <source>
        <dbReference type="EMBL" id="AES65970.1"/>
    </source>
</evidence>
<dbReference type="Pfam" id="PF05183">
    <property type="entry name" value="RdRP"/>
    <property type="match status" value="1"/>
</dbReference>
<keyword evidence="5" id="KW-1185">Reference proteome</keyword>
<name>G7IGP2_MEDTR</name>
<evidence type="ECO:0000256" key="1">
    <source>
        <dbReference type="RuleBase" id="RU363098"/>
    </source>
</evidence>
<dbReference type="InterPro" id="IPR007855">
    <property type="entry name" value="RDRP"/>
</dbReference>
<gene>
    <name evidence="4" type="primary">11411705</name>
    <name evidence="3" type="ordered locus">MTR_2g059620</name>
</gene>
<dbReference type="EMBL" id="CM001218">
    <property type="protein sequence ID" value="AES65970.1"/>
    <property type="molecule type" value="Genomic_DNA"/>
</dbReference>
<dbReference type="EnsemblPlants" id="AES65970">
    <property type="protein sequence ID" value="AES65970"/>
    <property type="gene ID" value="MTR_2g059620"/>
</dbReference>
<protein>
    <recommendedName>
        <fullName evidence="1">RNA-dependent RNA polymerase</fullName>
        <ecNumber evidence="1">2.7.7.48</ecNumber>
    </recommendedName>
</protein>
<dbReference type="HOGENOM" id="CLU_1443055_0_0_1"/>
<feature type="domain" description="RDRP core" evidence="2">
    <location>
        <begin position="55"/>
        <end position="159"/>
    </location>
</feature>
<dbReference type="GO" id="GO:0003968">
    <property type="term" value="F:RNA-directed RNA polymerase activity"/>
    <property type="evidence" value="ECO:0007669"/>
    <property type="project" value="UniProtKB-KW"/>
</dbReference>
<proteinExistence type="inferred from homology"/>
<dbReference type="eggNOG" id="KOG0988">
    <property type="taxonomic scope" value="Eukaryota"/>
</dbReference>
<dbReference type="GO" id="GO:0031047">
    <property type="term" value="P:regulatory ncRNA-mediated gene silencing"/>
    <property type="evidence" value="ECO:0007669"/>
    <property type="project" value="UniProtKB-KW"/>
</dbReference>
<dbReference type="Proteomes" id="UP000002051">
    <property type="component" value="Chromosome 2"/>
</dbReference>
<organism evidence="3 5">
    <name type="scientific">Medicago truncatula</name>
    <name type="common">Barrel medic</name>
    <name type="synonym">Medicago tribuloides</name>
    <dbReference type="NCBI Taxonomy" id="3880"/>
    <lineage>
        <taxon>Eukaryota</taxon>
        <taxon>Viridiplantae</taxon>
        <taxon>Streptophyta</taxon>
        <taxon>Embryophyta</taxon>
        <taxon>Tracheophyta</taxon>
        <taxon>Spermatophyta</taxon>
        <taxon>Magnoliopsida</taxon>
        <taxon>eudicotyledons</taxon>
        <taxon>Gunneridae</taxon>
        <taxon>Pentapetalae</taxon>
        <taxon>rosids</taxon>
        <taxon>fabids</taxon>
        <taxon>Fabales</taxon>
        <taxon>Fabaceae</taxon>
        <taxon>Papilionoideae</taxon>
        <taxon>50 kb inversion clade</taxon>
        <taxon>NPAAA clade</taxon>
        <taxon>Hologalegina</taxon>
        <taxon>IRL clade</taxon>
        <taxon>Trifolieae</taxon>
        <taxon>Medicago</taxon>
    </lineage>
</organism>
<dbReference type="PaxDb" id="3880-AES65970"/>
<evidence type="ECO:0000313" key="4">
    <source>
        <dbReference type="EnsemblPlants" id="AES65970"/>
    </source>
</evidence>
<keyword evidence="1" id="KW-0808">Transferase</keyword>
<keyword evidence="1" id="KW-0943">RNA-mediated gene silencing</keyword>
<keyword evidence="1 3" id="KW-0696">RNA-directed RNA polymerase</keyword>
<dbReference type="InterPro" id="IPR057596">
    <property type="entry name" value="RDRP_core"/>
</dbReference>
<reference evidence="3 5" key="2">
    <citation type="journal article" date="2014" name="BMC Genomics">
        <title>An improved genome release (version Mt4.0) for the model legume Medicago truncatula.</title>
        <authorList>
            <person name="Tang H."/>
            <person name="Krishnakumar V."/>
            <person name="Bidwell S."/>
            <person name="Rosen B."/>
            <person name="Chan A."/>
            <person name="Zhou S."/>
            <person name="Gentzbittel L."/>
            <person name="Childs K.L."/>
            <person name="Yandell M."/>
            <person name="Gundlach H."/>
            <person name="Mayer K.F."/>
            <person name="Schwartz D.C."/>
            <person name="Town C.D."/>
        </authorList>
    </citation>
    <scope>GENOME REANNOTATION</scope>
    <source>
        <strain evidence="4 5">cv. Jemalong A17</strain>
    </source>
</reference>
<sequence length="188" mass="21081">MVKILPRLTEDPGSVQSRRTITMNMSQFDGNATFTGGGFMPSQTTQGANSPFTPSKGLNRSYLSKYLIALLSYGGVPNEFFTDVLKRNLEDVDHIYTKKCTALRASVNHGEMDGFNAAAMILCGIPLDEPFLRYHLTKLVKVEKKKLSQGKLYLEDCFYISLFPPFTKPQPYSLFFLSSSPRFSLVII</sequence>
<keyword evidence="1" id="KW-0548">Nucleotidyltransferase</keyword>
<comment type="catalytic activity">
    <reaction evidence="1">
        <text>RNA(n) + a ribonucleoside 5'-triphosphate = RNA(n+1) + diphosphate</text>
        <dbReference type="Rhea" id="RHEA:21248"/>
        <dbReference type="Rhea" id="RHEA-COMP:14527"/>
        <dbReference type="Rhea" id="RHEA-COMP:17342"/>
        <dbReference type="ChEBI" id="CHEBI:33019"/>
        <dbReference type="ChEBI" id="CHEBI:61557"/>
        <dbReference type="ChEBI" id="CHEBI:140395"/>
        <dbReference type="EC" id="2.7.7.48"/>
    </reaction>
</comment>
<comment type="similarity">
    <text evidence="1">Belongs to the RdRP family.</text>
</comment>
<reference evidence="4" key="3">
    <citation type="submission" date="2015-04" db="UniProtKB">
        <authorList>
            <consortium name="EnsemblPlants"/>
        </authorList>
    </citation>
    <scope>IDENTIFICATION</scope>
    <source>
        <strain evidence="4">cv. Jemalong A17</strain>
    </source>
</reference>
<dbReference type="PANTHER" id="PTHR23079">
    <property type="entry name" value="RNA-DEPENDENT RNA POLYMERASE"/>
    <property type="match status" value="1"/>
</dbReference>
<evidence type="ECO:0000259" key="2">
    <source>
        <dbReference type="Pfam" id="PF05183"/>
    </source>
</evidence>
<reference evidence="3 5" key="1">
    <citation type="journal article" date="2011" name="Nature">
        <title>The Medicago genome provides insight into the evolution of rhizobial symbioses.</title>
        <authorList>
            <person name="Young N.D."/>
            <person name="Debelle F."/>
            <person name="Oldroyd G.E."/>
            <person name="Geurts R."/>
            <person name="Cannon S.B."/>
            <person name="Udvardi M.K."/>
            <person name="Benedito V.A."/>
            <person name="Mayer K.F."/>
            <person name="Gouzy J."/>
            <person name="Schoof H."/>
            <person name="Van de Peer Y."/>
            <person name="Proost S."/>
            <person name="Cook D.R."/>
            <person name="Meyers B.C."/>
            <person name="Spannagl M."/>
            <person name="Cheung F."/>
            <person name="De Mita S."/>
            <person name="Krishnakumar V."/>
            <person name="Gundlach H."/>
            <person name="Zhou S."/>
            <person name="Mudge J."/>
            <person name="Bharti A.K."/>
            <person name="Murray J.D."/>
            <person name="Naoumkina M.A."/>
            <person name="Rosen B."/>
            <person name="Silverstein K.A."/>
            <person name="Tang H."/>
            <person name="Rombauts S."/>
            <person name="Zhao P.X."/>
            <person name="Zhou P."/>
            <person name="Barbe V."/>
            <person name="Bardou P."/>
            <person name="Bechner M."/>
            <person name="Bellec A."/>
            <person name="Berger A."/>
            <person name="Berges H."/>
            <person name="Bidwell S."/>
            <person name="Bisseling T."/>
            <person name="Choisne N."/>
            <person name="Couloux A."/>
            <person name="Denny R."/>
            <person name="Deshpande S."/>
            <person name="Dai X."/>
            <person name="Doyle J.J."/>
            <person name="Dudez A.M."/>
            <person name="Farmer A.D."/>
            <person name="Fouteau S."/>
            <person name="Franken C."/>
            <person name="Gibelin C."/>
            <person name="Gish J."/>
            <person name="Goldstein S."/>
            <person name="Gonzalez A.J."/>
            <person name="Green P.J."/>
            <person name="Hallab A."/>
            <person name="Hartog M."/>
            <person name="Hua A."/>
            <person name="Humphray S.J."/>
            <person name="Jeong D.H."/>
            <person name="Jing Y."/>
            <person name="Jocker A."/>
            <person name="Kenton S.M."/>
            <person name="Kim D.J."/>
            <person name="Klee K."/>
            <person name="Lai H."/>
            <person name="Lang C."/>
            <person name="Lin S."/>
            <person name="Macmil S.L."/>
            <person name="Magdelenat G."/>
            <person name="Matthews L."/>
            <person name="McCorrison J."/>
            <person name="Monaghan E.L."/>
            <person name="Mun J.H."/>
            <person name="Najar F.Z."/>
            <person name="Nicholson C."/>
            <person name="Noirot C."/>
            <person name="O'Bleness M."/>
            <person name="Paule C.R."/>
            <person name="Poulain J."/>
            <person name="Prion F."/>
            <person name="Qin B."/>
            <person name="Qu C."/>
            <person name="Retzel E.F."/>
            <person name="Riddle C."/>
            <person name="Sallet E."/>
            <person name="Samain S."/>
            <person name="Samson N."/>
            <person name="Sanders I."/>
            <person name="Saurat O."/>
            <person name="Scarpelli C."/>
            <person name="Schiex T."/>
            <person name="Segurens B."/>
            <person name="Severin A.J."/>
            <person name="Sherrier D.J."/>
            <person name="Shi R."/>
            <person name="Sims S."/>
            <person name="Singer S.R."/>
            <person name="Sinharoy S."/>
            <person name="Sterck L."/>
            <person name="Viollet A."/>
            <person name="Wang B.B."/>
            <person name="Wang K."/>
            <person name="Wang M."/>
            <person name="Wang X."/>
            <person name="Warfsmann J."/>
            <person name="Weissenbach J."/>
            <person name="White D.D."/>
            <person name="White J.D."/>
            <person name="Wiley G.B."/>
            <person name="Wincker P."/>
            <person name="Xing Y."/>
            <person name="Yang L."/>
            <person name="Yao Z."/>
            <person name="Ying F."/>
            <person name="Zhai J."/>
            <person name="Zhou L."/>
            <person name="Zuber A."/>
            <person name="Denarie J."/>
            <person name="Dixon R.A."/>
            <person name="May G.D."/>
            <person name="Schwartz D.C."/>
            <person name="Rogers J."/>
            <person name="Quetier F."/>
            <person name="Town C.D."/>
            <person name="Roe B.A."/>
        </authorList>
    </citation>
    <scope>NUCLEOTIDE SEQUENCE [LARGE SCALE GENOMIC DNA]</scope>
    <source>
        <strain evidence="3">A17</strain>
        <strain evidence="4 5">cv. Jemalong A17</strain>
    </source>
</reference>